<dbReference type="Gene3D" id="3.30.750.44">
    <property type="match status" value="1"/>
</dbReference>
<dbReference type="InterPro" id="IPR029045">
    <property type="entry name" value="ClpP/crotonase-like_dom_sf"/>
</dbReference>
<dbReference type="EMBL" id="FPHC01000061">
    <property type="protein sequence ID" value="SFV60607.1"/>
    <property type="molecule type" value="Genomic_DNA"/>
</dbReference>
<dbReference type="SUPFAM" id="SSF50156">
    <property type="entry name" value="PDZ domain-like"/>
    <property type="match status" value="1"/>
</dbReference>
<dbReference type="PANTHER" id="PTHR32060">
    <property type="entry name" value="TAIL-SPECIFIC PROTEASE"/>
    <property type="match status" value="1"/>
</dbReference>
<dbReference type="CDD" id="cd07560">
    <property type="entry name" value="Peptidase_S41_CPP"/>
    <property type="match status" value="1"/>
</dbReference>
<keyword evidence="4" id="KW-0720">Serine protease</keyword>
<dbReference type="PROSITE" id="PS50106">
    <property type="entry name" value="PDZ"/>
    <property type="match status" value="1"/>
</dbReference>
<dbReference type="InterPro" id="IPR036034">
    <property type="entry name" value="PDZ_sf"/>
</dbReference>
<dbReference type="Pfam" id="PF22694">
    <property type="entry name" value="CtpB_N-like"/>
    <property type="match status" value="1"/>
</dbReference>
<name>A0A1W1C4G0_9ZZZZ</name>
<feature type="domain" description="PDZ" evidence="5">
    <location>
        <begin position="96"/>
        <end position="162"/>
    </location>
</feature>
<organism evidence="6">
    <name type="scientific">hydrothermal vent metagenome</name>
    <dbReference type="NCBI Taxonomy" id="652676"/>
    <lineage>
        <taxon>unclassified sequences</taxon>
        <taxon>metagenomes</taxon>
        <taxon>ecological metagenomes</taxon>
    </lineage>
</organism>
<dbReference type="EC" id="3.4.21.102" evidence="6"/>
<proteinExistence type="inferred from homology"/>
<dbReference type="GO" id="GO:0006508">
    <property type="term" value="P:proteolysis"/>
    <property type="evidence" value="ECO:0007669"/>
    <property type="project" value="UniProtKB-KW"/>
</dbReference>
<evidence type="ECO:0000256" key="3">
    <source>
        <dbReference type="ARBA" id="ARBA00022801"/>
    </source>
</evidence>
<dbReference type="SUPFAM" id="SSF52096">
    <property type="entry name" value="ClpP/crotonase"/>
    <property type="match status" value="1"/>
</dbReference>
<evidence type="ECO:0000256" key="2">
    <source>
        <dbReference type="ARBA" id="ARBA00022670"/>
    </source>
</evidence>
<evidence type="ECO:0000256" key="4">
    <source>
        <dbReference type="ARBA" id="ARBA00022825"/>
    </source>
</evidence>
<dbReference type="InterPro" id="IPR055210">
    <property type="entry name" value="CtpA/B_N"/>
</dbReference>
<dbReference type="PANTHER" id="PTHR32060:SF30">
    <property type="entry name" value="CARBOXY-TERMINAL PROCESSING PROTEASE CTPA"/>
    <property type="match status" value="1"/>
</dbReference>
<dbReference type="CDD" id="cd06782">
    <property type="entry name" value="cpPDZ_CPP-like"/>
    <property type="match status" value="1"/>
</dbReference>
<keyword evidence="3 6" id="KW-0378">Hydrolase</keyword>
<dbReference type="InterPro" id="IPR041489">
    <property type="entry name" value="PDZ_6"/>
</dbReference>
<dbReference type="SMART" id="SM00228">
    <property type="entry name" value="PDZ"/>
    <property type="match status" value="1"/>
</dbReference>
<evidence type="ECO:0000313" key="6">
    <source>
        <dbReference type="EMBL" id="SFV60607.1"/>
    </source>
</evidence>
<accession>A0A1W1C4G0</accession>
<dbReference type="SMART" id="SM00245">
    <property type="entry name" value="TSPc"/>
    <property type="match status" value="1"/>
</dbReference>
<dbReference type="GO" id="GO:0007165">
    <property type="term" value="P:signal transduction"/>
    <property type="evidence" value="ECO:0007669"/>
    <property type="project" value="TreeGrafter"/>
</dbReference>
<dbReference type="FunFam" id="2.30.42.10:FF:000063">
    <property type="entry name" value="Peptidase, S41 family"/>
    <property type="match status" value="1"/>
</dbReference>
<dbReference type="Pfam" id="PF17820">
    <property type="entry name" value="PDZ_6"/>
    <property type="match status" value="1"/>
</dbReference>
<dbReference type="Gene3D" id="2.30.42.10">
    <property type="match status" value="1"/>
</dbReference>
<keyword evidence="2 6" id="KW-0645">Protease</keyword>
<sequence>MITKSKKLITLGLVSTLITTMLIGAGKKAEDETSSNGESQKSKLEAYIKFTRILSAIEQQYVDDLNTTDLVDKALKGLLSNLDAHSSFMDKKSFKDLNVQTSGEFGGLGISVGMRDGVLTVIAPLADTPADKAGVKAGDIILKIDKKATIGMTIDEAVSIMRGKPKTDIVLTIVRKGEAKPLVIKITRDIIKIQSVYAKKIGDDILYIHVTSFDKKVAKDVKAALEKDSNRTGIILDLRNNPGGLLDQAVKLTDLFVSKGVIVSQKGRDATENIEFKAHDEASDNKAPMVVLVNGGSASASEIVSGALQDDKRAIVVGKKTFGKGSVQVVLPVGGGEALRLTVARYYLPSGRTIQAKGVTPDIIIHPGKVARDSNNSLVIKEAELKKHLEEELEKIDGKKKDKKEDKKEDKTIITEEQIYNDAQLKSAIDILKALMIVDKQKQEKK</sequence>
<gene>
    <name evidence="6" type="ORF">MNB_SV-6-1868</name>
</gene>
<evidence type="ECO:0000259" key="5">
    <source>
        <dbReference type="PROSITE" id="PS50106"/>
    </source>
</evidence>
<reference evidence="6" key="1">
    <citation type="submission" date="2016-10" db="EMBL/GenBank/DDBJ databases">
        <authorList>
            <person name="de Groot N.N."/>
        </authorList>
    </citation>
    <scope>NUCLEOTIDE SEQUENCE</scope>
</reference>
<dbReference type="GO" id="GO:0004252">
    <property type="term" value="F:serine-type endopeptidase activity"/>
    <property type="evidence" value="ECO:0007669"/>
    <property type="project" value="UniProtKB-EC"/>
</dbReference>
<dbReference type="InterPro" id="IPR005151">
    <property type="entry name" value="Tail-specific_protease"/>
</dbReference>
<dbReference type="FunFam" id="3.90.226.10:FF:000029">
    <property type="entry name" value="Peptidase, S41 family"/>
    <property type="match status" value="1"/>
</dbReference>
<dbReference type="InterPro" id="IPR001478">
    <property type="entry name" value="PDZ"/>
</dbReference>
<dbReference type="AlphaFoldDB" id="A0A1W1C4G0"/>
<dbReference type="NCBIfam" id="TIGR00225">
    <property type="entry name" value="prc"/>
    <property type="match status" value="1"/>
</dbReference>
<dbReference type="GO" id="GO:0030288">
    <property type="term" value="C:outer membrane-bounded periplasmic space"/>
    <property type="evidence" value="ECO:0007669"/>
    <property type="project" value="TreeGrafter"/>
</dbReference>
<protein>
    <submittedName>
        <fullName evidence="6">Carboxyl-terminal protease</fullName>
        <ecNumber evidence="6">3.4.21.102</ecNumber>
    </submittedName>
</protein>
<dbReference type="Pfam" id="PF03572">
    <property type="entry name" value="Peptidase_S41"/>
    <property type="match status" value="1"/>
</dbReference>
<evidence type="ECO:0000256" key="1">
    <source>
        <dbReference type="ARBA" id="ARBA00009179"/>
    </source>
</evidence>
<comment type="similarity">
    <text evidence="1">Belongs to the peptidase S41A family.</text>
</comment>
<dbReference type="InterPro" id="IPR004447">
    <property type="entry name" value="Peptidase_S41A"/>
</dbReference>
<dbReference type="Gene3D" id="3.90.226.10">
    <property type="entry name" value="2-enoyl-CoA Hydratase, Chain A, domain 1"/>
    <property type="match status" value="1"/>
</dbReference>